<gene>
    <name evidence="2" type="ORF">IAB71_07925</name>
</gene>
<dbReference type="Gene3D" id="3.40.50.2000">
    <property type="entry name" value="Glycogen Phosphorylase B"/>
    <property type="match status" value="1"/>
</dbReference>
<dbReference type="EMBL" id="DVOO01000022">
    <property type="protein sequence ID" value="HIV25687.1"/>
    <property type="molecule type" value="Genomic_DNA"/>
</dbReference>
<reference evidence="2" key="2">
    <citation type="journal article" date="2021" name="PeerJ">
        <title>Extensive microbial diversity within the chicken gut microbiome revealed by metagenomics and culture.</title>
        <authorList>
            <person name="Gilroy R."/>
            <person name="Ravi A."/>
            <person name="Getino M."/>
            <person name="Pursley I."/>
            <person name="Horton D.L."/>
            <person name="Alikhan N.F."/>
            <person name="Baker D."/>
            <person name="Gharbi K."/>
            <person name="Hall N."/>
            <person name="Watson M."/>
            <person name="Adriaenssens E.M."/>
            <person name="Foster-Nyarko E."/>
            <person name="Jarju S."/>
            <person name="Secka A."/>
            <person name="Antonio M."/>
            <person name="Oren A."/>
            <person name="Chaudhuri R.R."/>
            <person name="La Ragione R."/>
            <person name="Hildebrand F."/>
            <person name="Pallen M.J."/>
        </authorList>
    </citation>
    <scope>NUCLEOTIDE SEQUENCE</scope>
    <source>
        <strain evidence="2">CHK188-20938</strain>
    </source>
</reference>
<dbReference type="PANTHER" id="PTHR46401:SF2">
    <property type="entry name" value="GLYCOSYLTRANSFERASE WBBK-RELATED"/>
    <property type="match status" value="1"/>
</dbReference>
<dbReference type="GO" id="GO:0016757">
    <property type="term" value="F:glycosyltransferase activity"/>
    <property type="evidence" value="ECO:0007669"/>
    <property type="project" value="TreeGrafter"/>
</dbReference>
<dbReference type="AlphaFoldDB" id="A0A9D1P3L3"/>
<proteinExistence type="predicted"/>
<reference evidence="2" key="1">
    <citation type="submission" date="2020-10" db="EMBL/GenBank/DDBJ databases">
        <authorList>
            <person name="Gilroy R."/>
        </authorList>
    </citation>
    <scope>NUCLEOTIDE SEQUENCE</scope>
    <source>
        <strain evidence="2">CHK188-20938</strain>
    </source>
</reference>
<accession>A0A9D1P3L3</accession>
<dbReference type="Pfam" id="PF13692">
    <property type="entry name" value="Glyco_trans_1_4"/>
    <property type="match status" value="1"/>
</dbReference>
<evidence type="ECO:0000313" key="2">
    <source>
        <dbReference type="EMBL" id="HIV25687.1"/>
    </source>
</evidence>
<evidence type="ECO:0000256" key="1">
    <source>
        <dbReference type="ARBA" id="ARBA00022679"/>
    </source>
</evidence>
<sequence length="407" mass="45976">MEILLVSGLCSTNKYKWITEVRTAPSLDPAQRMFLAIVEGLRKNGCNVTCISALPMGTSNTNAENRYFPRSEECENGVKFIYPAFYIGKFRRLSDLHKNTIVEVKRWLEETKGKKRFILCDSLLAACTQGTRRLAQKKGVKVFAYVTDYPSLATSIKKKNISLFRKMLQGLYDKFADHDLTKYDGYILVAEALKDLIGIKNKPYLVIEDVIAVPNEEIKIENEKSASFTIVYGGALCERFGVNKLADAVHKISNDNVALHFYGSGESVAYIDDLNKKDARICYCGQVSFDELQKIQRNASLLVNPRPSNESFAAYSFPSKTLSYMLSGTPVLTTRIPGIPDSYQPYLLWFDDEDTHSMAKKIEEIASTPNEDLRELGKKAFAYAKTEKNERAQTLKLISFAEREIYG</sequence>
<dbReference type="PANTHER" id="PTHR46401">
    <property type="entry name" value="GLYCOSYLTRANSFERASE WBBK-RELATED"/>
    <property type="match status" value="1"/>
</dbReference>
<keyword evidence="1" id="KW-0808">Transferase</keyword>
<dbReference type="SUPFAM" id="SSF53756">
    <property type="entry name" value="UDP-Glycosyltransferase/glycogen phosphorylase"/>
    <property type="match status" value="1"/>
</dbReference>
<name>A0A9D1P3L3_9FIRM</name>
<protein>
    <submittedName>
        <fullName evidence="2">Glycosyltransferase</fullName>
    </submittedName>
</protein>
<dbReference type="Proteomes" id="UP000824169">
    <property type="component" value="Unassembled WGS sequence"/>
</dbReference>
<comment type="caution">
    <text evidence="2">The sequence shown here is derived from an EMBL/GenBank/DDBJ whole genome shotgun (WGS) entry which is preliminary data.</text>
</comment>
<evidence type="ECO:0000313" key="3">
    <source>
        <dbReference type="Proteomes" id="UP000824169"/>
    </source>
</evidence>
<organism evidence="2 3">
    <name type="scientific">Candidatus Scatomonas pullistercoris</name>
    <dbReference type="NCBI Taxonomy" id="2840920"/>
    <lineage>
        <taxon>Bacteria</taxon>
        <taxon>Bacillati</taxon>
        <taxon>Bacillota</taxon>
        <taxon>Clostridia</taxon>
        <taxon>Lachnospirales</taxon>
        <taxon>Lachnospiraceae</taxon>
        <taxon>Lachnospiraceae incertae sedis</taxon>
        <taxon>Candidatus Scatomonas</taxon>
    </lineage>
</organism>
<dbReference type="GO" id="GO:0009103">
    <property type="term" value="P:lipopolysaccharide biosynthetic process"/>
    <property type="evidence" value="ECO:0007669"/>
    <property type="project" value="TreeGrafter"/>
</dbReference>